<accession>A0AAU1I368</accession>
<evidence type="ECO:0000313" key="3">
    <source>
        <dbReference type="EMBL" id="WTP88342.1"/>
    </source>
</evidence>
<dbReference type="AlphaFoldDB" id="A0AAU1I368"/>
<evidence type="ECO:0000256" key="1">
    <source>
        <dbReference type="SAM" id="SignalP"/>
    </source>
</evidence>
<dbReference type="PROSITE" id="PS51318">
    <property type="entry name" value="TAT"/>
    <property type="match status" value="1"/>
</dbReference>
<dbReference type="InterPro" id="IPR006311">
    <property type="entry name" value="TAT_signal"/>
</dbReference>
<dbReference type="PANTHER" id="PTHR40032:SF1">
    <property type="entry name" value="EXPORTED PROTEIN"/>
    <property type="match status" value="1"/>
</dbReference>
<reference evidence="3" key="1">
    <citation type="submission" date="2022-10" db="EMBL/GenBank/DDBJ databases">
        <title>The complete genomes of actinobacterial strains from the NBC collection.</title>
        <authorList>
            <person name="Joergensen T.S."/>
            <person name="Alvarez Arevalo M."/>
            <person name="Sterndorff E.B."/>
            <person name="Faurdal D."/>
            <person name="Vuksanovic O."/>
            <person name="Mourched A.-S."/>
            <person name="Charusanti P."/>
            <person name="Shaw S."/>
            <person name="Blin K."/>
            <person name="Weber T."/>
        </authorList>
    </citation>
    <scope>NUCLEOTIDE SEQUENCE</scope>
    <source>
        <strain evidence="3">NBC 00180</strain>
    </source>
</reference>
<keyword evidence="1" id="KW-0732">Signal</keyword>
<protein>
    <submittedName>
        <fullName evidence="3">Amidase domain-containing protein</fullName>
    </submittedName>
</protein>
<evidence type="ECO:0000259" key="2">
    <source>
        <dbReference type="Pfam" id="PF12671"/>
    </source>
</evidence>
<organism evidence="3">
    <name type="scientific">Streptomyces sp. NBC_00180</name>
    <dbReference type="NCBI Taxonomy" id="2903632"/>
    <lineage>
        <taxon>Bacteria</taxon>
        <taxon>Bacillati</taxon>
        <taxon>Actinomycetota</taxon>
        <taxon>Actinomycetes</taxon>
        <taxon>Kitasatosporales</taxon>
        <taxon>Streptomycetaceae</taxon>
        <taxon>Streptomyces</taxon>
    </lineage>
</organism>
<name>A0AAU1I368_9ACTN</name>
<sequence length="392" mass="42446">MKTRKLSRTRRRATILGAAAASVVAGAAMLPNWSAGAAVVDDPRVDARTKATFQRLADAVFTDRTDALVDGRQGNRDKPLTDGFSGDVRMSAGTARGEDAALSALDQRKDKLAKLGEKYSKGSTTVSLDATSVKGRKAKVAVTETTTLTYEKVRGSEPGTTGFQAHHELTFSADRRGDWQLTGIRATDEGDLAVNQTARPVVEPMTAKVAGTTPSAPKASTSYPGPANPKNFTASGLDYPAMATYAKQYWSNYNPAYPNFNGQGAGGDCTNFVSQSLKAGGWKHAPGYVYDYTKWFGNADIQSHSFIGVNEWSWFAQNSKRTTSLANVYQLDVGDVLQLDFDKDGSKDHTMIVTSRNRGVPYLTYHSTNTYSRSVASIIASYPNALYYAYRT</sequence>
<dbReference type="EMBL" id="CP108140">
    <property type="protein sequence ID" value="WTP88342.1"/>
    <property type="molecule type" value="Genomic_DNA"/>
</dbReference>
<dbReference type="PANTHER" id="PTHR40032">
    <property type="entry name" value="EXPORTED PROTEIN-RELATED"/>
    <property type="match status" value="1"/>
</dbReference>
<dbReference type="Pfam" id="PF12671">
    <property type="entry name" value="Amidase_6"/>
    <property type="match status" value="1"/>
</dbReference>
<proteinExistence type="predicted"/>
<feature type="chain" id="PRO_5043367409" evidence="1">
    <location>
        <begin position="38"/>
        <end position="392"/>
    </location>
</feature>
<dbReference type="InterPro" id="IPR024301">
    <property type="entry name" value="Amidase_6"/>
</dbReference>
<feature type="signal peptide" evidence="1">
    <location>
        <begin position="1"/>
        <end position="37"/>
    </location>
</feature>
<gene>
    <name evidence="3" type="ORF">OG477_24600</name>
</gene>
<feature type="domain" description="Putative amidase" evidence="2">
    <location>
        <begin position="240"/>
        <end position="389"/>
    </location>
</feature>